<accession>A0A162D0K2</accession>
<protein>
    <submittedName>
        <fullName evidence="1">Uncharacterized protein</fullName>
    </submittedName>
</protein>
<name>A0A162D0K2_9CRUS</name>
<reference evidence="1 2" key="1">
    <citation type="submission" date="2016-03" db="EMBL/GenBank/DDBJ databases">
        <title>EvidentialGene: Evidence-directed Construction of Genes on Genomes.</title>
        <authorList>
            <person name="Gilbert D.G."/>
            <person name="Choi J.-H."/>
            <person name="Mockaitis K."/>
            <person name="Colbourne J."/>
            <person name="Pfrender M."/>
        </authorList>
    </citation>
    <scope>NUCLEOTIDE SEQUENCE [LARGE SCALE GENOMIC DNA]</scope>
    <source>
        <strain evidence="1 2">Xinb3</strain>
        <tissue evidence="1">Complete organism</tissue>
    </source>
</reference>
<keyword evidence="2" id="KW-1185">Reference proteome</keyword>
<dbReference type="EMBL" id="LRGB01023010">
    <property type="protein sequence ID" value="KZR96984.1"/>
    <property type="molecule type" value="Genomic_DNA"/>
</dbReference>
<evidence type="ECO:0000313" key="1">
    <source>
        <dbReference type="EMBL" id="KZR96984.1"/>
    </source>
</evidence>
<dbReference type="AlphaFoldDB" id="A0A162D0K2"/>
<gene>
    <name evidence="1" type="ORF">APZ42_008375</name>
</gene>
<evidence type="ECO:0000313" key="2">
    <source>
        <dbReference type="Proteomes" id="UP000076858"/>
    </source>
</evidence>
<proteinExistence type="predicted"/>
<comment type="caution">
    <text evidence="1">The sequence shown here is derived from an EMBL/GenBank/DDBJ whole genome shotgun (WGS) entry which is preliminary data.</text>
</comment>
<dbReference type="Proteomes" id="UP000076858">
    <property type="component" value="Unassembled WGS sequence"/>
</dbReference>
<organism evidence="1 2">
    <name type="scientific">Daphnia magna</name>
    <dbReference type="NCBI Taxonomy" id="35525"/>
    <lineage>
        <taxon>Eukaryota</taxon>
        <taxon>Metazoa</taxon>
        <taxon>Ecdysozoa</taxon>
        <taxon>Arthropoda</taxon>
        <taxon>Crustacea</taxon>
        <taxon>Branchiopoda</taxon>
        <taxon>Diplostraca</taxon>
        <taxon>Cladocera</taxon>
        <taxon>Anomopoda</taxon>
        <taxon>Daphniidae</taxon>
        <taxon>Daphnia</taxon>
    </lineage>
</organism>
<sequence>MKASTKQQFSRSQFKNLSKTLTKGSSAKSSLLSFLSSVK</sequence>